<keyword evidence="1" id="KW-1133">Transmembrane helix</keyword>
<keyword evidence="1" id="KW-0812">Transmembrane</keyword>
<sequence length="199" mass="22159">MKKKLSWIILAVILIVFTGLYAVVDKNNAIYDRETDTSNYVSLGLEQGEMVSQIFTSKEDKLDGINVKMSVSGQAKGKKISYVLKDEDGKTVASGSASLDKIKAGKFFNLKFDELTGCKGKTYTFELTTEKCEKDAQVIVYAVPGADKEAPLTVKGEKGEGVLVLRTVTHRFDIETFVVTAVFIIYVFLFIRWLGRVFK</sequence>
<comment type="caution">
    <text evidence="2">The sequence shown here is derived from an EMBL/GenBank/DDBJ whole genome shotgun (WGS) entry which is preliminary data.</text>
</comment>
<gene>
    <name evidence="2" type="ORF">OCV65_08165</name>
</gene>
<evidence type="ECO:0000313" key="2">
    <source>
        <dbReference type="EMBL" id="MCU6700200.1"/>
    </source>
</evidence>
<proteinExistence type="predicted"/>
<keyword evidence="1" id="KW-0472">Membrane</keyword>
<accession>A0ABT2S6I8</accession>
<name>A0ABT2S6I8_9FIRM</name>
<organism evidence="2 3">
    <name type="scientific">Dorea ammoniilytica</name>
    <dbReference type="NCBI Taxonomy" id="2981788"/>
    <lineage>
        <taxon>Bacteria</taxon>
        <taxon>Bacillati</taxon>
        <taxon>Bacillota</taxon>
        <taxon>Clostridia</taxon>
        <taxon>Lachnospirales</taxon>
        <taxon>Lachnospiraceae</taxon>
        <taxon>Dorea</taxon>
    </lineage>
</organism>
<reference evidence="2 3" key="1">
    <citation type="journal article" date="2021" name="ISME Commun">
        <title>Automated analysis of genomic sequences facilitates high-throughput and comprehensive description of bacteria.</title>
        <authorList>
            <person name="Hitch T.C.A."/>
        </authorList>
    </citation>
    <scope>NUCLEOTIDE SEQUENCE [LARGE SCALE GENOMIC DNA]</scope>
    <source>
        <strain evidence="2 3">Sanger_02</strain>
    </source>
</reference>
<protein>
    <submittedName>
        <fullName evidence="2">Uncharacterized protein</fullName>
    </submittedName>
</protein>
<feature type="transmembrane region" description="Helical" evidence="1">
    <location>
        <begin position="176"/>
        <end position="195"/>
    </location>
</feature>
<dbReference type="RefSeq" id="WP_262581646.1">
    <property type="nucleotide sequence ID" value="NZ_JAOQJV010000009.1"/>
</dbReference>
<keyword evidence="3" id="KW-1185">Reference proteome</keyword>
<evidence type="ECO:0000256" key="1">
    <source>
        <dbReference type="SAM" id="Phobius"/>
    </source>
</evidence>
<dbReference type="EMBL" id="JAOQJV010000009">
    <property type="protein sequence ID" value="MCU6700200.1"/>
    <property type="molecule type" value="Genomic_DNA"/>
</dbReference>
<evidence type="ECO:0000313" key="3">
    <source>
        <dbReference type="Proteomes" id="UP001207605"/>
    </source>
</evidence>
<dbReference type="Proteomes" id="UP001207605">
    <property type="component" value="Unassembled WGS sequence"/>
</dbReference>